<dbReference type="Proteomes" id="UP001481872">
    <property type="component" value="Unassembled WGS sequence"/>
</dbReference>
<name>A0ABV1J4H7_9FIRM</name>
<evidence type="ECO:0000256" key="1">
    <source>
        <dbReference type="ARBA" id="ARBA00009013"/>
    </source>
</evidence>
<dbReference type="PANTHER" id="PTHR33495">
    <property type="entry name" value="ANTI-SIGMA FACTOR ANTAGONIST TM_1081-RELATED-RELATED"/>
    <property type="match status" value="1"/>
</dbReference>
<evidence type="ECO:0000256" key="2">
    <source>
        <dbReference type="RuleBase" id="RU003749"/>
    </source>
</evidence>
<comment type="similarity">
    <text evidence="1 2">Belongs to the anti-sigma-factor antagonist family.</text>
</comment>
<dbReference type="RefSeq" id="WP_108831343.1">
    <property type="nucleotide sequence ID" value="NZ_JAOQJD010000002.1"/>
</dbReference>
<dbReference type="PROSITE" id="PS50801">
    <property type="entry name" value="STAS"/>
    <property type="match status" value="1"/>
</dbReference>
<evidence type="ECO:0000313" key="4">
    <source>
        <dbReference type="EMBL" id="MEQ3353076.1"/>
    </source>
</evidence>
<dbReference type="Gene3D" id="3.30.750.24">
    <property type="entry name" value="STAS domain"/>
    <property type="match status" value="1"/>
</dbReference>
<keyword evidence="5" id="KW-1185">Reference proteome</keyword>
<sequence length="104" mass="11863">MFTLKIKDDGERLRLIPCGEMDMYYTAQFKEEAVAAYDAHKKNILVDAADLAYVDSTGLGGFIYLLNYVKENGHEVHIEHLDPNVKKLFTITKLDKLFHIEGEA</sequence>
<gene>
    <name evidence="4" type="ORF">AAA081_02000</name>
</gene>
<dbReference type="NCBIfam" id="TIGR00377">
    <property type="entry name" value="ant_ant_sig"/>
    <property type="match status" value="1"/>
</dbReference>
<evidence type="ECO:0000313" key="5">
    <source>
        <dbReference type="Proteomes" id="UP001481872"/>
    </source>
</evidence>
<dbReference type="EMBL" id="JBBNPS010000003">
    <property type="protein sequence ID" value="MEQ3353076.1"/>
    <property type="molecule type" value="Genomic_DNA"/>
</dbReference>
<dbReference type="InterPro" id="IPR036513">
    <property type="entry name" value="STAS_dom_sf"/>
</dbReference>
<reference evidence="4 5" key="1">
    <citation type="submission" date="2024-04" db="EMBL/GenBank/DDBJ databases">
        <title>Human intestinal bacterial collection.</title>
        <authorList>
            <person name="Pauvert C."/>
            <person name="Hitch T.C.A."/>
            <person name="Clavel T."/>
        </authorList>
    </citation>
    <scope>NUCLEOTIDE SEQUENCE [LARGE SCALE GENOMIC DNA]</scope>
    <source>
        <strain evidence="4 5">CLA-SR-H026</strain>
    </source>
</reference>
<protein>
    <recommendedName>
        <fullName evidence="2">Anti-sigma factor antagonist</fullName>
    </recommendedName>
</protein>
<accession>A0ABV1J4H7</accession>
<dbReference type="InterPro" id="IPR002645">
    <property type="entry name" value="STAS_dom"/>
</dbReference>
<organism evidence="4 5">
    <name type="scientific">Aedoeadaptatus acetigenes</name>
    <dbReference type="NCBI Taxonomy" id="2981723"/>
    <lineage>
        <taxon>Bacteria</taxon>
        <taxon>Bacillati</taxon>
        <taxon>Bacillota</taxon>
        <taxon>Tissierellia</taxon>
        <taxon>Tissierellales</taxon>
        <taxon>Peptoniphilaceae</taxon>
        <taxon>Aedoeadaptatus</taxon>
    </lineage>
</organism>
<comment type="caution">
    <text evidence="4">The sequence shown here is derived from an EMBL/GenBank/DDBJ whole genome shotgun (WGS) entry which is preliminary data.</text>
</comment>
<dbReference type="Pfam" id="PF01740">
    <property type="entry name" value="STAS"/>
    <property type="match status" value="1"/>
</dbReference>
<dbReference type="CDD" id="cd07043">
    <property type="entry name" value="STAS_anti-anti-sigma_factors"/>
    <property type="match status" value="1"/>
</dbReference>
<feature type="domain" description="STAS" evidence="3">
    <location>
        <begin position="19"/>
        <end position="104"/>
    </location>
</feature>
<dbReference type="SUPFAM" id="SSF52091">
    <property type="entry name" value="SpoIIaa-like"/>
    <property type="match status" value="1"/>
</dbReference>
<proteinExistence type="inferred from homology"/>
<evidence type="ECO:0000259" key="3">
    <source>
        <dbReference type="PROSITE" id="PS50801"/>
    </source>
</evidence>
<dbReference type="InterPro" id="IPR003658">
    <property type="entry name" value="Anti-sigma_ant"/>
</dbReference>